<dbReference type="Proteomes" id="UP000824120">
    <property type="component" value="Chromosome 9"/>
</dbReference>
<feature type="non-terminal residue" evidence="1">
    <location>
        <position position="1"/>
    </location>
</feature>
<evidence type="ECO:0000313" key="2">
    <source>
        <dbReference type="Proteomes" id="UP000824120"/>
    </source>
</evidence>
<name>A0A9J5XD04_SOLCO</name>
<dbReference type="PANTHER" id="PTHR46238:SF8">
    <property type="entry name" value="ENDONUCLEASE_EXONUCLEASE_PHOSPHATASE DOMAIN-CONTAINING PROTEIN"/>
    <property type="match status" value="1"/>
</dbReference>
<organism evidence="1 2">
    <name type="scientific">Solanum commersonii</name>
    <name type="common">Commerson's wild potato</name>
    <name type="synonym">Commerson's nightshade</name>
    <dbReference type="NCBI Taxonomy" id="4109"/>
    <lineage>
        <taxon>Eukaryota</taxon>
        <taxon>Viridiplantae</taxon>
        <taxon>Streptophyta</taxon>
        <taxon>Embryophyta</taxon>
        <taxon>Tracheophyta</taxon>
        <taxon>Spermatophyta</taxon>
        <taxon>Magnoliopsida</taxon>
        <taxon>eudicotyledons</taxon>
        <taxon>Gunneridae</taxon>
        <taxon>Pentapetalae</taxon>
        <taxon>asterids</taxon>
        <taxon>lamiids</taxon>
        <taxon>Solanales</taxon>
        <taxon>Solanaceae</taxon>
        <taxon>Solanoideae</taxon>
        <taxon>Solaneae</taxon>
        <taxon>Solanum</taxon>
    </lineage>
</organism>
<evidence type="ECO:0000313" key="1">
    <source>
        <dbReference type="EMBL" id="KAG5585602.1"/>
    </source>
</evidence>
<protein>
    <submittedName>
        <fullName evidence="1">Uncharacterized protein</fullName>
    </submittedName>
</protein>
<dbReference type="PANTHER" id="PTHR46238">
    <property type="entry name" value="REVERSE TRANSCRIPTASE DOMAIN-CONTAINING PROTEIN"/>
    <property type="match status" value="1"/>
</dbReference>
<dbReference type="AlphaFoldDB" id="A0A9J5XD04"/>
<reference evidence="1 2" key="1">
    <citation type="submission" date="2020-09" db="EMBL/GenBank/DDBJ databases">
        <title>De no assembly of potato wild relative species, Solanum commersonii.</title>
        <authorList>
            <person name="Cho K."/>
        </authorList>
    </citation>
    <scope>NUCLEOTIDE SEQUENCE [LARGE SCALE GENOMIC DNA]</scope>
    <source>
        <strain evidence="1">LZ3.2</strain>
        <tissue evidence="1">Leaf</tissue>
    </source>
</reference>
<dbReference type="EMBL" id="JACXVP010000009">
    <property type="protein sequence ID" value="KAG5585602.1"/>
    <property type="molecule type" value="Genomic_DNA"/>
</dbReference>
<dbReference type="OrthoDB" id="1305822at2759"/>
<accession>A0A9J5XD04</accession>
<comment type="caution">
    <text evidence="1">The sequence shown here is derived from an EMBL/GenBank/DDBJ whole genome shotgun (WGS) entry which is preliminary data.</text>
</comment>
<sequence>TLKSKGFIQVEQDLECKFSDVTHKADVDVKLGTQVIPKRRKFQGVKWRLTFIIQCDKNVPPRIEGKFYRMVVSLTMLYESKHGVSGSRGGQDAETEIEIVRACEVEMCRCLGYD</sequence>
<keyword evidence="2" id="KW-1185">Reference proteome</keyword>
<proteinExistence type="predicted"/>
<feature type="non-terminal residue" evidence="1">
    <location>
        <position position="114"/>
    </location>
</feature>
<gene>
    <name evidence="1" type="ORF">H5410_046036</name>
</gene>